<accession>A0A4S2MMZ7</accession>
<dbReference type="PANTHER" id="PTHR42973:SF39">
    <property type="entry name" value="FAD-BINDING PCMH-TYPE DOMAIN-CONTAINING PROTEIN"/>
    <property type="match status" value="1"/>
</dbReference>
<feature type="signal peptide" evidence="6">
    <location>
        <begin position="1"/>
        <end position="19"/>
    </location>
</feature>
<keyword evidence="9" id="KW-1185">Reference proteome</keyword>
<evidence type="ECO:0000313" key="8">
    <source>
        <dbReference type="EMBL" id="TGZ78452.1"/>
    </source>
</evidence>
<organism evidence="8 9">
    <name type="scientific">Ascodesmis nigricans</name>
    <dbReference type="NCBI Taxonomy" id="341454"/>
    <lineage>
        <taxon>Eukaryota</taxon>
        <taxon>Fungi</taxon>
        <taxon>Dikarya</taxon>
        <taxon>Ascomycota</taxon>
        <taxon>Pezizomycotina</taxon>
        <taxon>Pezizomycetes</taxon>
        <taxon>Pezizales</taxon>
        <taxon>Ascodesmidaceae</taxon>
        <taxon>Ascodesmis</taxon>
    </lineage>
</organism>
<dbReference type="InParanoid" id="A0A4S2MMZ7"/>
<evidence type="ECO:0000256" key="3">
    <source>
        <dbReference type="ARBA" id="ARBA00022630"/>
    </source>
</evidence>
<dbReference type="Gene3D" id="3.30.465.10">
    <property type="match status" value="1"/>
</dbReference>
<dbReference type="Pfam" id="PF01565">
    <property type="entry name" value="FAD_binding_4"/>
    <property type="match status" value="1"/>
</dbReference>
<evidence type="ECO:0000256" key="6">
    <source>
        <dbReference type="SAM" id="SignalP"/>
    </source>
</evidence>
<dbReference type="Proteomes" id="UP000298138">
    <property type="component" value="Unassembled WGS sequence"/>
</dbReference>
<keyword evidence="4" id="KW-0274">FAD</keyword>
<dbReference type="InterPro" id="IPR036318">
    <property type="entry name" value="FAD-bd_PCMH-like_sf"/>
</dbReference>
<feature type="chain" id="PRO_5020439987" evidence="6">
    <location>
        <begin position="20"/>
        <end position="514"/>
    </location>
</feature>
<dbReference type="GO" id="GO:0016491">
    <property type="term" value="F:oxidoreductase activity"/>
    <property type="evidence" value="ECO:0007669"/>
    <property type="project" value="UniProtKB-KW"/>
</dbReference>
<dbReference type="InterPro" id="IPR016166">
    <property type="entry name" value="FAD-bd_PCMH"/>
</dbReference>
<dbReference type="GO" id="GO:0071949">
    <property type="term" value="F:FAD binding"/>
    <property type="evidence" value="ECO:0007669"/>
    <property type="project" value="InterPro"/>
</dbReference>
<dbReference type="EMBL" id="ML220141">
    <property type="protein sequence ID" value="TGZ78452.1"/>
    <property type="molecule type" value="Genomic_DNA"/>
</dbReference>
<feature type="domain" description="FAD-binding PCMH-type" evidence="7">
    <location>
        <begin position="61"/>
        <end position="238"/>
    </location>
</feature>
<dbReference type="InterPro" id="IPR006094">
    <property type="entry name" value="Oxid_FAD_bind_N"/>
</dbReference>
<gene>
    <name evidence="8" type="ORF">EX30DRAFT_365952</name>
</gene>
<dbReference type="Gene3D" id="3.40.462.20">
    <property type="match status" value="1"/>
</dbReference>
<evidence type="ECO:0000256" key="4">
    <source>
        <dbReference type="ARBA" id="ARBA00022827"/>
    </source>
</evidence>
<dbReference type="OrthoDB" id="415825at2759"/>
<evidence type="ECO:0000313" key="9">
    <source>
        <dbReference type="Proteomes" id="UP000298138"/>
    </source>
</evidence>
<sequence>MTAFKLLLYSALLFTTAFAGYNPIPRIEPIEVELARSLSPEAEIILPNDTRWNTTTKRWTSWSRPIVYANIEVATVEDVQATVNYTYMYNVPLLVRNSGHGFASSLDDTIRMDRGGIQISLRKMDGIEIDQVANTMTVEGGVKNWQVAEALAAAKKRSAIAACDCIGYLGAGLGGGHGRLEGLYGLIADNLLEAKLVIADGSLVTASESENPDLFWALRGAGHNYGIIVSATFRIHNPVDSETWITADYLYPSSCLPDLIANINRFRSIQPDSLTLNLFFLPDSTNASITTPPLIQVSIQYGGPADTFAALVRPFSHDLKPYSTTTANVPWHQINAHTGTGKDSALCTPGARIVWFSELLTKFETSDMVTSYEFLQQIREEYPQLAGSAMLWESFPKKAVKSVRPENTAYPWRDMNVISVFHVTTSTPPTLTPTGPVTDDDHLIKLLGEEGRRIMKRSYPNNGLEKIYVNYAFGNEGARSMYWGTESWRRKKLQNEKWRWDEYGIFSRFNPVWP</sequence>
<evidence type="ECO:0000256" key="5">
    <source>
        <dbReference type="ARBA" id="ARBA00023002"/>
    </source>
</evidence>
<comment type="cofactor">
    <cofactor evidence="1">
        <name>FAD</name>
        <dbReference type="ChEBI" id="CHEBI:57692"/>
    </cofactor>
</comment>
<evidence type="ECO:0000256" key="2">
    <source>
        <dbReference type="ARBA" id="ARBA00005466"/>
    </source>
</evidence>
<evidence type="ECO:0000256" key="1">
    <source>
        <dbReference type="ARBA" id="ARBA00001974"/>
    </source>
</evidence>
<dbReference type="InterPro" id="IPR050416">
    <property type="entry name" value="FAD-linked_Oxidoreductase"/>
</dbReference>
<reference evidence="8 9" key="1">
    <citation type="submission" date="2019-04" db="EMBL/GenBank/DDBJ databases">
        <title>Comparative genomics and transcriptomics to analyze fruiting body development in filamentous ascomycetes.</title>
        <authorList>
            <consortium name="DOE Joint Genome Institute"/>
            <person name="Lutkenhaus R."/>
            <person name="Traeger S."/>
            <person name="Breuer J."/>
            <person name="Kuo A."/>
            <person name="Lipzen A."/>
            <person name="Pangilinan J."/>
            <person name="Dilworth D."/>
            <person name="Sandor L."/>
            <person name="Poggeler S."/>
            <person name="Barry K."/>
            <person name="Grigoriev I.V."/>
            <person name="Nowrousian M."/>
        </authorList>
    </citation>
    <scope>NUCLEOTIDE SEQUENCE [LARGE SCALE GENOMIC DNA]</scope>
    <source>
        <strain evidence="8 9">CBS 389.68</strain>
    </source>
</reference>
<keyword evidence="6" id="KW-0732">Signal</keyword>
<evidence type="ECO:0000259" key="7">
    <source>
        <dbReference type="PROSITE" id="PS51387"/>
    </source>
</evidence>
<proteinExistence type="inferred from homology"/>
<comment type="similarity">
    <text evidence="2">Belongs to the oxygen-dependent FAD-linked oxidoreductase family.</text>
</comment>
<dbReference type="SUPFAM" id="SSF56176">
    <property type="entry name" value="FAD-binding/transporter-associated domain-like"/>
    <property type="match status" value="1"/>
</dbReference>
<keyword evidence="5" id="KW-0560">Oxidoreductase</keyword>
<dbReference type="AlphaFoldDB" id="A0A4S2MMZ7"/>
<dbReference type="InterPro" id="IPR016169">
    <property type="entry name" value="FAD-bd_PCMH_sub2"/>
</dbReference>
<dbReference type="PROSITE" id="PS51387">
    <property type="entry name" value="FAD_PCMH"/>
    <property type="match status" value="1"/>
</dbReference>
<name>A0A4S2MMZ7_9PEZI</name>
<keyword evidence="3" id="KW-0285">Flavoprotein</keyword>
<protein>
    <submittedName>
        <fullName evidence="8">FAD-binding domain-containing protein</fullName>
    </submittedName>
</protein>
<dbReference type="PANTHER" id="PTHR42973">
    <property type="entry name" value="BINDING OXIDOREDUCTASE, PUTATIVE (AFU_ORTHOLOGUE AFUA_1G17690)-RELATED"/>
    <property type="match status" value="1"/>
</dbReference>